<dbReference type="Proteomes" id="UP000269410">
    <property type="component" value="Unassembled WGS sequence"/>
</dbReference>
<dbReference type="AlphaFoldDB" id="A0A3M0YZS7"/>
<proteinExistence type="predicted"/>
<sequence length="74" mass="8560">MSYSVFGEESIEPEALKRKDAKIWDNQMRDKITRQIRGGRSIGKRLNIVIGDLLGDLLRVSFLSLNDSFLRNMF</sequence>
<comment type="caution">
    <text evidence="1">The sequence shown here is derived from an EMBL/GenBank/DDBJ whole genome shotgun (WGS) entry which is preliminary data.</text>
</comment>
<evidence type="ECO:0000313" key="1">
    <source>
        <dbReference type="EMBL" id="RMD76766.1"/>
    </source>
</evidence>
<accession>A0A3M0YZS7</accession>
<dbReference type="EMBL" id="RFKV01000099">
    <property type="protein sequence ID" value="RMD76766.1"/>
    <property type="molecule type" value="Genomic_DNA"/>
</dbReference>
<protein>
    <submittedName>
        <fullName evidence="1">Uncharacterized protein</fullName>
    </submittedName>
</protein>
<name>A0A3M0YZS7_9BACT</name>
<organism evidence="1 2">
    <name type="scientific">Candidatus Dojkabacteria bacterium</name>
    <dbReference type="NCBI Taxonomy" id="2099670"/>
    <lineage>
        <taxon>Bacteria</taxon>
        <taxon>Candidatus Dojkabacteria</taxon>
    </lineage>
</organism>
<gene>
    <name evidence="1" type="ORF">D6810_03020</name>
</gene>
<evidence type="ECO:0000313" key="2">
    <source>
        <dbReference type="Proteomes" id="UP000269410"/>
    </source>
</evidence>
<reference evidence="1 2" key="1">
    <citation type="submission" date="2018-10" db="EMBL/GenBank/DDBJ databases">
        <title>Thermophilic Lithotrophy and Phototrophy in an Intertidal, Iron-rich, Geothermal Spring.</title>
        <authorList>
            <person name="Ward L.M."/>
            <person name="Idei A."/>
            <person name="Nakagawa M."/>
            <person name="Ueno Y."/>
            <person name="Fischer W."/>
            <person name="Mcglynn S.E."/>
        </authorList>
    </citation>
    <scope>NUCLEOTIDE SEQUENCE [LARGE SCALE GENOMIC DNA]</scope>
    <source>
        <strain evidence="1">J137</strain>
    </source>
</reference>